<name>A0A1M7K4K3_9ACTN</name>
<dbReference type="EMBL" id="FRBI01000012">
    <property type="protein sequence ID" value="SHM60188.1"/>
    <property type="molecule type" value="Genomic_DNA"/>
</dbReference>
<organism evidence="2 3">
    <name type="scientific">Actinacidiphila paucisporea</name>
    <dbReference type="NCBI Taxonomy" id="310782"/>
    <lineage>
        <taxon>Bacteria</taxon>
        <taxon>Bacillati</taxon>
        <taxon>Actinomycetota</taxon>
        <taxon>Actinomycetes</taxon>
        <taxon>Kitasatosporales</taxon>
        <taxon>Streptomycetaceae</taxon>
        <taxon>Actinacidiphila</taxon>
    </lineage>
</organism>
<dbReference type="RefSeq" id="WP_143172531.1">
    <property type="nucleotide sequence ID" value="NZ_FRBI01000012.1"/>
</dbReference>
<evidence type="ECO:0000313" key="3">
    <source>
        <dbReference type="Proteomes" id="UP000184111"/>
    </source>
</evidence>
<keyword evidence="1" id="KW-0732">Signal</keyword>
<protein>
    <submittedName>
        <fullName evidence="2">Uncharacterized protein</fullName>
    </submittedName>
</protein>
<feature type="chain" id="PRO_5038567857" evidence="1">
    <location>
        <begin position="26"/>
        <end position="321"/>
    </location>
</feature>
<accession>A0A1M7K4K3</accession>
<reference evidence="2 3" key="1">
    <citation type="submission" date="2016-11" db="EMBL/GenBank/DDBJ databases">
        <authorList>
            <person name="Jaros S."/>
            <person name="Januszkiewicz K."/>
            <person name="Wedrychowicz H."/>
        </authorList>
    </citation>
    <scope>NUCLEOTIDE SEQUENCE [LARGE SCALE GENOMIC DNA]</scope>
    <source>
        <strain evidence="2 3">CGMCC 4.2025</strain>
    </source>
</reference>
<dbReference type="OrthoDB" id="3685630at2"/>
<sequence>MRAWLRRWRAAGGAAFAVMALAAVAAVAGAAVSAAPAAAATATGVTSFSYTSTAGEPVGLGQSATFTAPTAAIDFGSHADYLRMDIKQGAEYWEAEFRPPTGQLLSPGVYRDAERVGFATGRDPGLSISGDSRGCNIVWGQFSVDQLETDASGAVTVFDASFTQRCDSATAPALTGTVKYHALPLSYSYKSDGTADYIGAGLSNSYTGSTSTFRLINDEPGGEVSVPVSGKRDTWRVDIAPPAGTTLKAGSTYQAGNVMKPGLALLDASGDSRGCNTSTGSFTVDAIRTGADGLVTAISLRYTQYCEGSTKALHGTVHYLA</sequence>
<evidence type="ECO:0000313" key="2">
    <source>
        <dbReference type="EMBL" id="SHM60188.1"/>
    </source>
</evidence>
<dbReference type="Proteomes" id="UP000184111">
    <property type="component" value="Unassembled WGS sequence"/>
</dbReference>
<evidence type="ECO:0000256" key="1">
    <source>
        <dbReference type="SAM" id="SignalP"/>
    </source>
</evidence>
<keyword evidence="3" id="KW-1185">Reference proteome</keyword>
<proteinExistence type="predicted"/>
<dbReference type="AlphaFoldDB" id="A0A1M7K4K3"/>
<dbReference type="STRING" id="310782.SAMN05216499_112145"/>
<gene>
    <name evidence="2" type="ORF">SAMN05216499_112145</name>
</gene>
<feature type="signal peptide" evidence="1">
    <location>
        <begin position="1"/>
        <end position="25"/>
    </location>
</feature>